<accession>A0ABY6HZB8</accession>
<dbReference type="Proteomes" id="UP001208689">
    <property type="component" value="Chromosome"/>
</dbReference>
<evidence type="ECO:0000256" key="2">
    <source>
        <dbReference type="SAM" id="Phobius"/>
    </source>
</evidence>
<feature type="transmembrane region" description="Helical" evidence="2">
    <location>
        <begin position="51"/>
        <end position="73"/>
    </location>
</feature>
<keyword evidence="1" id="KW-0175">Coiled coil</keyword>
<reference evidence="3" key="1">
    <citation type="submission" date="2022-09" db="EMBL/GenBank/DDBJ databases">
        <title>Actin cytoskeleton and complex cell architecture in an #Asgard archaeon.</title>
        <authorList>
            <person name="Ponce Toledo R.I."/>
            <person name="Schleper C."/>
            <person name="Rodrigues Oliveira T."/>
            <person name="Wollweber F."/>
            <person name="Xu J."/>
            <person name="Rittmann S."/>
            <person name="Klingl A."/>
            <person name="Pilhofer M."/>
        </authorList>
    </citation>
    <scope>NUCLEOTIDE SEQUENCE</scope>
    <source>
        <strain evidence="3">B-35</strain>
    </source>
</reference>
<gene>
    <name evidence="3" type="ORF">NEF87_005040</name>
</gene>
<organism evidence="3 4">
    <name type="scientific">Candidatus Lokiarchaeum ossiferum</name>
    <dbReference type="NCBI Taxonomy" id="2951803"/>
    <lineage>
        <taxon>Archaea</taxon>
        <taxon>Promethearchaeati</taxon>
        <taxon>Promethearchaeota</taxon>
        <taxon>Promethearchaeia</taxon>
        <taxon>Promethearchaeales</taxon>
        <taxon>Promethearchaeaceae</taxon>
        <taxon>Candidatus Lokiarchaeum</taxon>
    </lineage>
</organism>
<keyword evidence="2" id="KW-0472">Membrane</keyword>
<feature type="transmembrane region" description="Helical" evidence="2">
    <location>
        <begin position="20"/>
        <end position="39"/>
    </location>
</feature>
<evidence type="ECO:0000256" key="1">
    <source>
        <dbReference type="SAM" id="Coils"/>
    </source>
</evidence>
<evidence type="ECO:0000313" key="4">
    <source>
        <dbReference type="Proteomes" id="UP001208689"/>
    </source>
</evidence>
<evidence type="ECO:0000313" key="3">
    <source>
        <dbReference type="EMBL" id="UYP48755.1"/>
    </source>
</evidence>
<protein>
    <submittedName>
        <fullName evidence="3">Uncharacterized protein</fullName>
    </submittedName>
</protein>
<keyword evidence="4" id="KW-1185">Reference proteome</keyword>
<sequence>MTESSNTLTTEAKKKIPSYIYCILIYLSEIVLFFILFSIESPGLFISNLGNSFGMSVIVTIVLVIAISLYRIYNMVGSESEIQMGESNDNLSLMNEDSRKAEEEYHSALEKQLKKLKEEELNLLN</sequence>
<proteinExistence type="predicted"/>
<name>A0ABY6HZB8_9ARCH</name>
<feature type="coiled-coil region" evidence="1">
    <location>
        <begin position="91"/>
        <end position="119"/>
    </location>
</feature>
<dbReference type="EMBL" id="CP104013">
    <property type="protein sequence ID" value="UYP48755.1"/>
    <property type="molecule type" value="Genomic_DNA"/>
</dbReference>
<keyword evidence="2" id="KW-1133">Transmembrane helix</keyword>
<keyword evidence="2" id="KW-0812">Transmembrane</keyword>